<evidence type="ECO:0000256" key="3">
    <source>
        <dbReference type="ARBA" id="ARBA00022692"/>
    </source>
</evidence>
<dbReference type="EMBL" id="BAAABM010000064">
    <property type="protein sequence ID" value="GAA0364468.1"/>
    <property type="molecule type" value="Genomic_DNA"/>
</dbReference>
<dbReference type="PANTHER" id="PTHR39087:SF2">
    <property type="entry name" value="UPF0104 MEMBRANE PROTEIN MJ1595"/>
    <property type="match status" value="1"/>
</dbReference>
<name>A0ABP3H9Z1_9ACTN</name>
<gene>
    <name evidence="7" type="ORF">GCM10010151_63050</name>
</gene>
<evidence type="ECO:0008006" key="9">
    <source>
        <dbReference type="Google" id="ProtNLM"/>
    </source>
</evidence>
<evidence type="ECO:0000256" key="5">
    <source>
        <dbReference type="ARBA" id="ARBA00023136"/>
    </source>
</evidence>
<feature type="transmembrane region" description="Helical" evidence="6">
    <location>
        <begin position="33"/>
        <end position="51"/>
    </location>
</feature>
<organism evidence="7 8">
    <name type="scientific">Actinoallomurus spadix</name>
    <dbReference type="NCBI Taxonomy" id="79912"/>
    <lineage>
        <taxon>Bacteria</taxon>
        <taxon>Bacillati</taxon>
        <taxon>Actinomycetota</taxon>
        <taxon>Actinomycetes</taxon>
        <taxon>Streptosporangiales</taxon>
        <taxon>Thermomonosporaceae</taxon>
        <taxon>Actinoallomurus</taxon>
    </lineage>
</organism>
<keyword evidence="2" id="KW-1003">Cell membrane</keyword>
<reference evidence="8" key="1">
    <citation type="journal article" date="2019" name="Int. J. Syst. Evol. Microbiol.">
        <title>The Global Catalogue of Microorganisms (GCM) 10K type strain sequencing project: providing services to taxonomists for standard genome sequencing and annotation.</title>
        <authorList>
            <consortium name="The Broad Institute Genomics Platform"/>
            <consortium name="The Broad Institute Genome Sequencing Center for Infectious Disease"/>
            <person name="Wu L."/>
            <person name="Ma J."/>
        </authorList>
    </citation>
    <scope>NUCLEOTIDE SEQUENCE [LARGE SCALE GENOMIC DNA]</scope>
    <source>
        <strain evidence="8">JCM 3146</strain>
    </source>
</reference>
<evidence type="ECO:0000256" key="4">
    <source>
        <dbReference type="ARBA" id="ARBA00022989"/>
    </source>
</evidence>
<dbReference type="NCBIfam" id="TIGR00374">
    <property type="entry name" value="flippase-like domain"/>
    <property type="match status" value="1"/>
</dbReference>
<evidence type="ECO:0000256" key="6">
    <source>
        <dbReference type="SAM" id="Phobius"/>
    </source>
</evidence>
<feature type="transmembrane region" description="Helical" evidence="6">
    <location>
        <begin position="106"/>
        <end position="132"/>
    </location>
</feature>
<dbReference type="Pfam" id="PF03706">
    <property type="entry name" value="LPG_synthase_TM"/>
    <property type="match status" value="1"/>
</dbReference>
<comment type="subcellular location">
    <subcellularLocation>
        <location evidence="1">Cell membrane</location>
        <topology evidence="1">Multi-pass membrane protein</topology>
    </subcellularLocation>
</comment>
<evidence type="ECO:0000256" key="2">
    <source>
        <dbReference type="ARBA" id="ARBA00022475"/>
    </source>
</evidence>
<keyword evidence="4 6" id="KW-1133">Transmembrane helix</keyword>
<evidence type="ECO:0000256" key="1">
    <source>
        <dbReference type="ARBA" id="ARBA00004651"/>
    </source>
</evidence>
<feature type="transmembrane region" description="Helical" evidence="6">
    <location>
        <begin position="250"/>
        <end position="271"/>
    </location>
</feature>
<proteinExistence type="predicted"/>
<dbReference type="PANTHER" id="PTHR39087">
    <property type="entry name" value="UPF0104 MEMBRANE PROTEIN MJ1595"/>
    <property type="match status" value="1"/>
</dbReference>
<accession>A0ABP3H9Z1</accession>
<feature type="transmembrane region" description="Helical" evidence="6">
    <location>
        <begin position="138"/>
        <end position="158"/>
    </location>
</feature>
<keyword evidence="5 6" id="KW-0472">Membrane</keyword>
<dbReference type="RefSeq" id="WP_252803566.1">
    <property type="nucleotide sequence ID" value="NZ_BAAABM010000064.1"/>
</dbReference>
<feature type="transmembrane region" description="Helical" evidence="6">
    <location>
        <begin position="283"/>
        <end position="304"/>
    </location>
</feature>
<feature type="transmembrane region" description="Helical" evidence="6">
    <location>
        <begin position="221"/>
        <end position="243"/>
    </location>
</feature>
<keyword evidence="8" id="KW-1185">Reference proteome</keyword>
<keyword evidence="3 6" id="KW-0812">Transmembrane</keyword>
<evidence type="ECO:0000313" key="7">
    <source>
        <dbReference type="EMBL" id="GAA0364468.1"/>
    </source>
</evidence>
<dbReference type="Proteomes" id="UP001501822">
    <property type="component" value="Unassembled WGS sequence"/>
</dbReference>
<sequence length="349" mass="36086">MLGAVGVSAWAFRGSLPDAGALWSVATGADPWWLVVMVLAQLASMAMFARVQRRLLRAGGVRLPLPRALQITYAGNALSTTLPVGPAVSVAFTFGRFRRAGATPRLATAVIVVGGVVMNLGYAVVGLTALVAEPHSRSTAVTGLVALAAALCATALLWRWRRAAMNGLALRVFGPLLRHRFAAPLTEMWQGRGALRLSTLDWGVLGLMAVLNWSFDILSLVAAGRAVGVHTSLYAAALAYYAAQAAGSMVPLLPGGLGAIEASLTASLVAFGARAVPAGAAVALYRLAAFWAVIGAGWLAWLAIKMGDEDLSWIRGRRALDGVETPPAGALMAAGAARAARAPESAESA</sequence>
<evidence type="ECO:0000313" key="8">
    <source>
        <dbReference type="Proteomes" id="UP001501822"/>
    </source>
</evidence>
<comment type="caution">
    <text evidence="7">The sequence shown here is derived from an EMBL/GenBank/DDBJ whole genome shotgun (WGS) entry which is preliminary data.</text>
</comment>
<dbReference type="InterPro" id="IPR022791">
    <property type="entry name" value="L-PG_synthase/AglD"/>
</dbReference>
<protein>
    <recommendedName>
        <fullName evidence="9">Flippase-like domain-containing protein</fullName>
    </recommendedName>
</protein>